<dbReference type="InterPro" id="IPR000203">
    <property type="entry name" value="GPS"/>
</dbReference>
<feature type="transmembrane region" description="Helical" evidence="15">
    <location>
        <begin position="649"/>
        <end position="671"/>
    </location>
</feature>
<dbReference type="GO" id="GO:0005886">
    <property type="term" value="C:plasma membrane"/>
    <property type="evidence" value="ECO:0007669"/>
    <property type="project" value="UniProtKB-SubCell"/>
</dbReference>
<feature type="domain" description="EGF-like" evidence="17">
    <location>
        <begin position="284"/>
        <end position="323"/>
    </location>
</feature>
<feature type="region of interest" description="Disordered" evidence="14">
    <location>
        <begin position="909"/>
        <end position="934"/>
    </location>
</feature>
<dbReference type="PROSITE" id="PS50221">
    <property type="entry name" value="GAIN_B"/>
    <property type="match status" value="1"/>
</dbReference>
<dbReference type="PANTHER" id="PTHR12011">
    <property type="entry name" value="ADHESION G-PROTEIN COUPLED RECEPTOR"/>
    <property type="match status" value="1"/>
</dbReference>
<dbReference type="PROSITE" id="PS50026">
    <property type="entry name" value="EGF_3"/>
    <property type="match status" value="5"/>
</dbReference>
<evidence type="ECO:0000259" key="18">
    <source>
        <dbReference type="PROSITE" id="PS50221"/>
    </source>
</evidence>
<dbReference type="InterPro" id="IPR049883">
    <property type="entry name" value="NOTCH1_EGF-like"/>
</dbReference>
<dbReference type="InterPro" id="IPR046338">
    <property type="entry name" value="GAIN_dom_sf"/>
</dbReference>
<evidence type="ECO:0000256" key="4">
    <source>
        <dbReference type="ARBA" id="ARBA00022692"/>
    </source>
</evidence>
<evidence type="ECO:0000256" key="8">
    <source>
        <dbReference type="ARBA" id="ARBA00022889"/>
    </source>
</evidence>
<dbReference type="CDD" id="cd00054">
    <property type="entry name" value="EGF_CA"/>
    <property type="match status" value="5"/>
</dbReference>
<feature type="domain" description="EGF-like" evidence="17">
    <location>
        <begin position="183"/>
        <end position="220"/>
    </location>
</feature>
<evidence type="ECO:0000256" key="1">
    <source>
        <dbReference type="ARBA" id="ARBA00004651"/>
    </source>
</evidence>
<comment type="subcellular location">
    <subcellularLocation>
        <location evidence="1">Cell membrane</location>
        <topology evidence="1">Multi-pass membrane protein</topology>
    </subcellularLocation>
</comment>
<dbReference type="GO" id="GO:0007155">
    <property type="term" value="P:cell adhesion"/>
    <property type="evidence" value="ECO:0007669"/>
    <property type="project" value="UniProtKB-KW"/>
</dbReference>
<dbReference type="PROSITE" id="PS00650">
    <property type="entry name" value="G_PROTEIN_RECEP_F2_2"/>
    <property type="match status" value="1"/>
</dbReference>
<evidence type="ECO:0000256" key="11">
    <source>
        <dbReference type="ARBA" id="ARBA00023157"/>
    </source>
</evidence>
<dbReference type="Gene3D" id="2.10.25.10">
    <property type="entry name" value="Laminin"/>
    <property type="match status" value="6"/>
</dbReference>
<sequence length="934" mass="104524">MDLVRSLFILGICFSGWTPVAASDKTDGSDLDNGTNNCRTESPCPDNTVCSSWQKDHYCTCKPGFKTRSGNITFTDIKESCDDINECIPPTLVDCGLNAECKNTIGSYHCICLQGYQTKSGEKEFKNKTETTCEDVDECKILNACPKNSFCTNTIGSYYCQCKEGFWATSGNTFTKGAAQCEDVDKCKNSNTCPDNSTCVNTGGSYHCECNNGYQSTSGNKTIINKTDRCLDVDECIKNGPSACGPNTRCLNTQGSFSCYCDTGFQVRPRIGNLQSTSESQCEDIDECDHLGPPVCGTSASCINTPGSFICTCWKGFHTLTGEQTFKGPVINESQCYARNKCTKINGTNFCACDKGYIYSEKVLQRSNEKPTCLRVRCHSSNHSQQETCNSTNDNFIFCLKKFINSSVPNCSSLGKQPKQGEKLLQDILNNVDKQFSQAKWNSNQLQKHQQASEFLQLMEETAKDFMWLLEDGTTDIKSVSRMSIWKGNNSLQSPINLNQNETRMDLDWETAAGPENSGVAVMGLLTLKDMKTVLSNASLKDWNGLADSREEAEMRVISNVVTAFVSSEDTKNLRSPVNFTFSHQDVEKKEIICAFWNYSENRWSQDGCCKLQRTATETMCTCSHLSSFAVLMAHYTIEDWRLTVITQVGLVISLLCLLFSIITFMFCRILQGTRNTIHLHLCISLFLAYTIFLTGISRTNNQTACSVVAGFLHFFFLASFCWMCLEGVELYRMVVQVFKTHTLKKRYMFLAGYGIPALIVTISAAVNSKGYGTNNYCWLSLEGGFNWSFLAPVCLIVLINAAIFVITVWKLAQKFSTINPDIEKLKKIRTFTITAIAQLCILGLTWIFGIFQFSRHTLVMSYIFTILNCFQGLFIFLLHCLLKKQVREQYHRWFCAVFRLKEPDKYSPFTSSAAPFSSASQSRGNQSSKESGL</sequence>
<evidence type="ECO:0000256" key="16">
    <source>
        <dbReference type="SAM" id="SignalP"/>
    </source>
</evidence>
<keyword evidence="8" id="KW-0130">Cell adhesion</keyword>
<evidence type="ECO:0000256" key="15">
    <source>
        <dbReference type="SAM" id="Phobius"/>
    </source>
</evidence>
<evidence type="ECO:0000313" key="20">
    <source>
        <dbReference type="Proteomes" id="UP000515156"/>
    </source>
</evidence>
<protein>
    <submittedName>
        <fullName evidence="21">CD97 antigen isoform X1</fullName>
    </submittedName>
</protein>
<dbReference type="FunFam" id="2.10.25.10:FF:000038">
    <property type="entry name" value="Fibrillin 2"/>
    <property type="match status" value="3"/>
</dbReference>
<dbReference type="SUPFAM" id="SSF57184">
    <property type="entry name" value="Growth factor receptor domain"/>
    <property type="match status" value="1"/>
</dbReference>
<evidence type="ECO:0000256" key="5">
    <source>
        <dbReference type="ARBA" id="ARBA00022729"/>
    </source>
</evidence>
<name>A0A6P7XRD4_9AMPH</name>
<feature type="domain" description="EGF-like" evidence="17">
    <location>
        <begin position="232"/>
        <end position="270"/>
    </location>
</feature>
<keyword evidence="7" id="KW-0106">Calcium</keyword>
<dbReference type="InterPro" id="IPR000152">
    <property type="entry name" value="EGF-type_Asp/Asn_hydroxyl_site"/>
</dbReference>
<dbReference type="CTD" id="976"/>
<keyword evidence="9 15" id="KW-1133">Transmembrane helix</keyword>
<evidence type="ECO:0000256" key="7">
    <source>
        <dbReference type="ARBA" id="ARBA00022837"/>
    </source>
</evidence>
<dbReference type="InterPro" id="IPR057244">
    <property type="entry name" value="GAIN_B"/>
</dbReference>
<dbReference type="GO" id="GO:0007189">
    <property type="term" value="P:adenylate cyclase-activating G protein-coupled receptor signaling pathway"/>
    <property type="evidence" value="ECO:0007669"/>
    <property type="project" value="TreeGrafter"/>
</dbReference>
<dbReference type="Gene3D" id="2.60.220.50">
    <property type="match status" value="1"/>
</dbReference>
<evidence type="ECO:0000256" key="6">
    <source>
        <dbReference type="ARBA" id="ARBA00022737"/>
    </source>
</evidence>
<feature type="chain" id="PRO_5027946950" evidence="16">
    <location>
        <begin position="23"/>
        <end position="934"/>
    </location>
</feature>
<feature type="domain" description="GAIN-B" evidence="18">
    <location>
        <begin position="481"/>
        <end position="639"/>
    </location>
</feature>
<evidence type="ECO:0000259" key="17">
    <source>
        <dbReference type="PROSITE" id="PS50026"/>
    </source>
</evidence>
<dbReference type="GO" id="GO:0005509">
    <property type="term" value="F:calcium ion binding"/>
    <property type="evidence" value="ECO:0007669"/>
    <property type="project" value="InterPro"/>
</dbReference>
<feature type="transmembrane region" description="Helical" evidence="15">
    <location>
        <begin position="747"/>
        <end position="768"/>
    </location>
</feature>
<evidence type="ECO:0000256" key="13">
    <source>
        <dbReference type="PROSITE-ProRule" id="PRU00076"/>
    </source>
</evidence>
<keyword evidence="4 15" id="KW-0812">Transmembrane</keyword>
<dbReference type="PROSITE" id="PS50261">
    <property type="entry name" value="G_PROTEIN_RECEP_F2_4"/>
    <property type="match status" value="1"/>
</dbReference>
<dbReference type="InterPro" id="IPR001881">
    <property type="entry name" value="EGF-like_Ca-bd_dom"/>
</dbReference>
<dbReference type="PRINTS" id="PR01278">
    <property type="entry name" value="CD97PROTEIN"/>
</dbReference>
<accession>A0A6P7XRD4</accession>
<evidence type="ECO:0000259" key="19">
    <source>
        <dbReference type="PROSITE" id="PS50261"/>
    </source>
</evidence>
<feature type="domain" description="G-protein coupled receptors family 2 profile 2" evidence="19">
    <location>
        <begin position="643"/>
        <end position="884"/>
    </location>
</feature>
<keyword evidence="20" id="KW-1185">Reference proteome</keyword>
<dbReference type="Pfam" id="PF07645">
    <property type="entry name" value="EGF_CA"/>
    <property type="match status" value="5"/>
</dbReference>
<keyword evidence="12" id="KW-0325">Glycoprotein</keyword>
<dbReference type="FunFam" id="1.20.1070.10:FF:000136">
    <property type="entry name" value="Adhesion G protein-coupled receptor E5"/>
    <property type="match status" value="1"/>
</dbReference>
<dbReference type="FunCoup" id="A0A6P7XRD4">
    <property type="interactions" value="953"/>
</dbReference>
<dbReference type="PANTHER" id="PTHR12011:SF348">
    <property type="entry name" value="ADHESION G PROTEIN-COUPLED RECEPTOR E5"/>
    <property type="match status" value="1"/>
</dbReference>
<keyword evidence="3 13" id="KW-0245">EGF-like domain</keyword>
<feature type="transmembrane region" description="Helical" evidence="15">
    <location>
        <begin position="788"/>
        <end position="810"/>
    </location>
</feature>
<proteinExistence type="predicted"/>
<dbReference type="SUPFAM" id="SSF81321">
    <property type="entry name" value="Family A G protein-coupled receptor-like"/>
    <property type="match status" value="1"/>
</dbReference>
<dbReference type="GO" id="GO:0007166">
    <property type="term" value="P:cell surface receptor signaling pathway"/>
    <property type="evidence" value="ECO:0007669"/>
    <property type="project" value="InterPro"/>
</dbReference>
<evidence type="ECO:0000256" key="14">
    <source>
        <dbReference type="SAM" id="MobiDB-lite"/>
    </source>
</evidence>
<keyword evidence="10 15" id="KW-0472">Membrane</keyword>
<dbReference type="SMART" id="SM00179">
    <property type="entry name" value="EGF_CA"/>
    <property type="match status" value="6"/>
</dbReference>
<dbReference type="PROSITE" id="PS00010">
    <property type="entry name" value="ASX_HYDROXYL"/>
    <property type="match status" value="5"/>
</dbReference>
<feature type="domain" description="EGF-like" evidence="17">
    <location>
        <begin position="135"/>
        <end position="172"/>
    </location>
</feature>
<keyword evidence="11" id="KW-1015">Disulfide bond</keyword>
<dbReference type="AlphaFoldDB" id="A0A6P7XRD4"/>
<dbReference type="SMART" id="SM00303">
    <property type="entry name" value="GPS"/>
    <property type="match status" value="1"/>
</dbReference>
<organism evidence="20 21">
    <name type="scientific">Microcaecilia unicolor</name>
    <dbReference type="NCBI Taxonomy" id="1415580"/>
    <lineage>
        <taxon>Eukaryota</taxon>
        <taxon>Metazoa</taxon>
        <taxon>Chordata</taxon>
        <taxon>Craniata</taxon>
        <taxon>Vertebrata</taxon>
        <taxon>Euteleostomi</taxon>
        <taxon>Amphibia</taxon>
        <taxon>Gymnophiona</taxon>
        <taxon>Siphonopidae</taxon>
        <taxon>Microcaecilia</taxon>
    </lineage>
</organism>
<dbReference type="SMART" id="SM00181">
    <property type="entry name" value="EGF"/>
    <property type="match status" value="6"/>
</dbReference>
<reference evidence="21" key="1">
    <citation type="submission" date="2025-08" db="UniProtKB">
        <authorList>
            <consortium name="RefSeq"/>
        </authorList>
    </citation>
    <scope>IDENTIFICATION</scope>
</reference>
<feature type="transmembrane region" description="Helical" evidence="15">
    <location>
        <begin position="709"/>
        <end position="726"/>
    </location>
</feature>
<dbReference type="InParanoid" id="A0A6P7XRD4"/>
<keyword evidence="2" id="KW-1003">Cell membrane</keyword>
<dbReference type="GO" id="GO:0004930">
    <property type="term" value="F:G protein-coupled receptor activity"/>
    <property type="evidence" value="ECO:0007669"/>
    <property type="project" value="InterPro"/>
</dbReference>
<evidence type="ECO:0000256" key="9">
    <source>
        <dbReference type="ARBA" id="ARBA00022989"/>
    </source>
</evidence>
<dbReference type="KEGG" id="muo:115466103"/>
<gene>
    <name evidence="21" type="primary">ADGRE5</name>
</gene>
<dbReference type="SUPFAM" id="SSF57196">
    <property type="entry name" value="EGF/Laminin"/>
    <property type="match status" value="2"/>
</dbReference>
<dbReference type="RefSeq" id="XP_030052994.1">
    <property type="nucleotide sequence ID" value="XM_030197134.1"/>
</dbReference>
<comment type="caution">
    <text evidence="13">Lacks conserved residue(s) required for the propagation of feature annotation.</text>
</comment>
<dbReference type="InterPro" id="IPR003056">
    <property type="entry name" value="GPCR_2_ADGRE2_ADGRE5"/>
</dbReference>
<dbReference type="InterPro" id="IPR009030">
    <property type="entry name" value="Growth_fac_rcpt_cys_sf"/>
</dbReference>
<feature type="signal peptide" evidence="16">
    <location>
        <begin position="1"/>
        <end position="22"/>
    </location>
</feature>
<dbReference type="InterPro" id="IPR000832">
    <property type="entry name" value="GPCR_2_secretin-like"/>
</dbReference>
<dbReference type="PROSITE" id="PS01187">
    <property type="entry name" value="EGF_CA"/>
    <property type="match status" value="1"/>
</dbReference>
<dbReference type="InterPro" id="IPR000742">
    <property type="entry name" value="EGF"/>
</dbReference>
<dbReference type="Pfam" id="PF01825">
    <property type="entry name" value="GPS"/>
    <property type="match status" value="1"/>
</dbReference>
<keyword evidence="5 16" id="KW-0732">Signal</keyword>
<dbReference type="Pfam" id="PF00002">
    <property type="entry name" value="7tm_2"/>
    <property type="match status" value="1"/>
</dbReference>
<feature type="transmembrane region" description="Helical" evidence="15">
    <location>
        <begin position="678"/>
        <end position="697"/>
    </location>
</feature>
<evidence type="ECO:0000256" key="10">
    <source>
        <dbReference type="ARBA" id="ARBA00023136"/>
    </source>
</evidence>
<evidence type="ECO:0000313" key="21">
    <source>
        <dbReference type="RefSeq" id="XP_030052994.1"/>
    </source>
</evidence>
<evidence type="ECO:0000256" key="2">
    <source>
        <dbReference type="ARBA" id="ARBA00022475"/>
    </source>
</evidence>
<dbReference type="CDD" id="cd15438">
    <property type="entry name" value="7tmB2_CD97"/>
    <property type="match status" value="1"/>
</dbReference>
<dbReference type="InterPro" id="IPR017981">
    <property type="entry name" value="GPCR_2-like_7TM"/>
</dbReference>
<dbReference type="PRINTS" id="PR00249">
    <property type="entry name" value="GPCRSECRETIN"/>
</dbReference>
<dbReference type="FunFam" id="2.10.25.10:FF:000017">
    <property type="entry name" value="latent-transforming growth factor beta-binding protein 4 isoform X1"/>
    <property type="match status" value="1"/>
</dbReference>
<feature type="transmembrane region" description="Helical" evidence="15">
    <location>
        <begin position="831"/>
        <end position="854"/>
    </location>
</feature>
<evidence type="ECO:0000256" key="3">
    <source>
        <dbReference type="ARBA" id="ARBA00022536"/>
    </source>
</evidence>
<evidence type="ECO:0000256" key="12">
    <source>
        <dbReference type="ARBA" id="ARBA00023180"/>
    </source>
</evidence>
<keyword evidence="6" id="KW-0677">Repeat</keyword>
<dbReference type="Gene3D" id="1.20.1070.10">
    <property type="entry name" value="Rhodopsin 7-helix transmembrane proteins"/>
    <property type="match status" value="1"/>
</dbReference>
<dbReference type="InterPro" id="IPR017983">
    <property type="entry name" value="GPCR_2_secretin-like_CS"/>
</dbReference>
<feature type="transmembrane region" description="Helical" evidence="15">
    <location>
        <begin position="860"/>
        <end position="883"/>
    </location>
</feature>
<feature type="domain" description="EGF-like" evidence="17">
    <location>
        <begin position="83"/>
        <end position="122"/>
    </location>
</feature>
<dbReference type="Proteomes" id="UP000515156">
    <property type="component" value="Chromosome 3"/>
</dbReference>
<dbReference type="OrthoDB" id="1100386at2759"/>
<dbReference type="GeneID" id="115466103"/>
<dbReference type="InterPro" id="IPR018097">
    <property type="entry name" value="EGF_Ca-bd_CS"/>
</dbReference>